<dbReference type="EMBL" id="JAKUCV010007755">
    <property type="protein sequence ID" value="KAJ4822099.1"/>
    <property type="molecule type" value="Genomic_DNA"/>
</dbReference>
<dbReference type="AlphaFoldDB" id="A0A9Q0F0P4"/>
<accession>A0A9Q0F0P4</accession>
<dbReference type="PANTHER" id="PTHR34109">
    <property type="entry name" value="BNAUNNG04460D PROTEIN-RELATED"/>
    <property type="match status" value="1"/>
</dbReference>
<reference evidence="2" key="2">
    <citation type="journal article" date="2023" name="Plants (Basel)">
        <title>Annotation of the Turnera subulata (Passifloraceae) Draft Genome Reveals the S-Locus Evolved after the Divergence of Turneroideae from Passifloroideae in a Stepwise Manner.</title>
        <authorList>
            <person name="Henning P.M."/>
            <person name="Roalson E.H."/>
            <person name="Mir W."/>
            <person name="McCubbin A.G."/>
            <person name="Shore J.S."/>
        </authorList>
    </citation>
    <scope>NUCLEOTIDE SEQUENCE</scope>
    <source>
        <strain evidence="2">F60SS</strain>
    </source>
</reference>
<feature type="domain" description="VOC" evidence="1">
    <location>
        <begin position="6"/>
        <end position="132"/>
    </location>
</feature>
<evidence type="ECO:0000313" key="2">
    <source>
        <dbReference type="EMBL" id="KAJ4822099.1"/>
    </source>
</evidence>
<comment type="caution">
    <text evidence="2">The sequence shown here is derived from an EMBL/GenBank/DDBJ whole genome shotgun (WGS) entry which is preliminary data.</text>
</comment>
<evidence type="ECO:0000259" key="1">
    <source>
        <dbReference type="PROSITE" id="PS51819"/>
    </source>
</evidence>
<evidence type="ECO:0000313" key="3">
    <source>
        <dbReference type="Proteomes" id="UP001141552"/>
    </source>
</evidence>
<dbReference type="Gene3D" id="3.10.180.10">
    <property type="entry name" value="2,3-Dihydroxybiphenyl 1,2-Dioxygenase, domain 1"/>
    <property type="match status" value="2"/>
</dbReference>
<name>A0A9Q0F0P4_9ROSI</name>
<dbReference type="PROSITE" id="PS51819">
    <property type="entry name" value="VOC"/>
    <property type="match status" value="1"/>
</dbReference>
<proteinExistence type="predicted"/>
<dbReference type="InterPro" id="IPR029068">
    <property type="entry name" value="Glyas_Bleomycin-R_OHBP_Dase"/>
</dbReference>
<organism evidence="2 3">
    <name type="scientific">Turnera subulata</name>
    <dbReference type="NCBI Taxonomy" id="218843"/>
    <lineage>
        <taxon>Eukaryota</taxon>
        <taxon>Viridiplantae</taxon>
        <taxon>Streptophyta</taxon>
        <taxon>Embryophyta</taxon>
        <taxon>Tracheophyta</taxon>
        <taxon>Spermatophyta</taxon>
        <taxon>Magnoliopsida</taxon>
        <taxon>eudicotyledons</taxon>
        <taxon>Gunneridae</taxon>
        <taxon>Pentapetalae</taxon>
        <taxon>rosids</taxon>
        <taxon>fabids</taxon>
        <taxon>Malpighiales</taxon>
        <taxon>Passifloraceae</taxon>
        <taxon>Turnera</taxon>
    </lineage>
</organism>
<dbReference type="Proteomes" id="UP001141552">
    <property type="component" value="Unassembled WGS sequence"/>
</dbReference>
<dbReference type="InterPro" id="IPR037523">
    <property type="entry name" value="VOC_core"/>
</dbReference>
<dbReference type="OrthoDB" id="673150at2759"/>
<dbReference type="PANTHER" id="PTHR34109:SF1">
    <property type="entry name" value="VOC DOMAIN-CONTAINING PROTEIN"/>
    <property type="match status" value="1"/>
</dbReference>
<protein>
    <recommendedName>
        <fullName evidence="1">VOC domain-containing protein</fullName>
    </recommendedName>
</protein>
<sequence length="390" mass="43828">MMEPLTAHRISVFLRVPSVDKAVDFYKRAFGAVECPVPSSPEKEVNRIQATKLDILPYYPFLITDSPLVPEITPGALNLCLQVKLADLEAAVSRAVNAGATTDGEVALDPTGGRPSTRLADPFGVVWFLYVPTDDEISFDHRRRRLFLDRLDREYGEDDDEEDMMTTDGEEEEEDMMMTTNLGDPYSGYRSSKLKILLKVPDPAAAVRFYTTAFGAEAPQFPTEDEIPCLDFTALELARKYYILISGSAPPPPQNMNNMEELVERLNLSRSSSGCNITLCARTGFVEELVERLQRAGAVLEGDIVWDDPIFKIRGMAKLRDPFGVLWFIHQRTLEETFVEDIAYLEETVKDPGPGELKEAFRLRQMAAREGRMWPAVAPQFPGLLLRIPK</sequence>
<dbReference type="SUPFAM" id="SSF54593">
    <property type="entry name" value="Glyoxalase/Bleomycin resistance protein/Dihydroxybiphenyl dioxygenase"/>
    <property type="match status" value="2"/>
</dbReference>
<reference evidence="2" key="1">
    <citation type="submission" date="2022-02" db="EMBL/GenBank/DDBJ databases">
        <authorList>
            <person name="Henning P.M."/>
            <person name="McCubbin A.G."/>
            <person name="Shore J.S."/>
        </authorList>
    </citation>
    <scope>NUCLEOTIDE SEQUENCE</scope>
    <source>
        <strain evidence="2">F60SS</strain>
        <tissue evidence="2">Leaves</tissue>
    </source>
</reference>
<gene>
    <name evidence="2" type="ORF">Tsubulata_002814</name>
</gene>
<keyword evidence="3" id="KW-1185">Reference proteome</keyword>